<evidence type="ECO:0000313" key="2">
    <source>
        <dbReference type="EMBL" id="WVZ53350.1"/>
    </source>
</evidence>
<accession>A0AAQ3PMD3</accession>
<gene>
    <name evidence="2" type="ORF">U9M48_004310</name>
</gene>
<dbReference type="Proteomes" id="UP001341281">
    <property type="component" value="Chromosome 01"/>
</dbReference>
<dbReference type="AlphaFoldDB" id="A0AAQ3PMD3"/>
<proteinExistence type="predicted"/>
<organism evidence="2 3">
    <name type="scientific">Paspalum notatum var. saurae</name>
    <dbReference type="NCBI Taxonomy" id="547442"/>
    <lineage>
        <taxon>Eukaryota</taxon>
        <taxon>Viridiplantae</taxon>
        <taxon>Streptophyta</taxon>
        <taxon>Embryophyta</taxon>
        <taxon>Tracheophyta</taxon>
        <taxon>Spermatophyta</taxon>
        <taxon>Magnoliopsida</taxon>
        <taxon>Liliopsida</taxon>
        <taxon>Poales</taxon>
        <taxon>Poaceae</taxon>
        <taxon>PACMAD clade</taxon>
        <taxon>Panicoideae</taxon>
        <taxon>Andropogonodae</taxon>
        <taxon>Paspaleae</taxon>
        <taxon>Paspalinae</taxon>
        <taxon>Paspalum</taxon>
    </lineage>
</organism>
<evidence type="ECO:0000259" key="1">
    <source>
        <dbReference type="Pfam" id="PF22936"/>
    </source>
</evidence>
<feature type="domain" description="Retrovirus-related Pol polyprotein from transposon TNT 1-94-like beta-barrel" evidence="1">
    <location>
        <begin position="26"/>
        <end position="106"/>
    </location>
</feature>
<reference evidence="2 3" key="1">
    <citation type="submission" date="2024-02" db="EMBL/GenBank/DDBJ databases">
        <title>High-quality chromosome-scale genome assembly of Pensacola bahiagrass (Paspalum notatum Flugge var. saurae).</title>
        <authorList>
            <person name="Vega J.M."/>
            <person name="Podio M."/>
            <person name="Orjuela J."/>
            <person name="Siena L.A."/>
            <person name="Pessino S.C."/>
            <person name="Combes M.C."/>
            <person name="Mariac C."/>
            <person name="Albertini E."/>
            <person name="Pupilli F."/>
            <person name="Ortiz J.P.A."/>
            <person name="Leblanc O."/>
        </authorList>
    </citation>
    <scope>NUCLEOTIDE SEQUENCE [LARGE SCALE GENOMIC DNA]</scope>
    <source>
        <strain evidence="2">R1</strain>
        <tissue evidence="2">Leaf</tissue>
    </source>
</reference>
<sequence>MLAIHLDENKLFVQLGDNKKGNRAQWILDMGATNHMMGEHGFFFELDTSVHGTVRFGDGSVVGIEGCGIVLFRCKTGEHQALTGVYHIPCLTANIVSLWQLEGDGYKILLDDGSLKI</sequence>
<evidence type="ECO:0000313" key="3">
    <source>
        <dbReference type="Proteomes" id="UP001341281"/>
    </source>
</evidence>
<dbReference type="InterPro" id="IPR054722">
    <property type="entry name" value="PolX-like_BBD"/>
</dbReference>
<dbReference type="Pfam" id="PF22936">
    <property type="entry name" value="Pol_BBD"/>
    <property type="match status" value="1"/>
</dbReference>
<dbReference type="EMBL" id="CP144745">
    <property type="protein sequence ID" value="WVZ53350.1"/>
    <property type="molecule type" value="Genomic_DNA"/>
</dbReference>
<keyword evidence="3" id="KW-1185">Reference proteome</keyword>
<protein>
    <recommendedName>
        <fullName evidence="1">Retrovirus-related Pol polyprotein from transposon TNT 1-94-like beta-barrel domain-containing protein</fullName>
    </recommendedName>
</protein>
<name>A0AAQ3PMD3_PASNO</name>